<organism evidence="1 2">
    <name type="scientific">Novipirellula caenicola</name>
    <dbReference type="NCBI Taxonomy" id="1536901"/>
    <lineage>
        <taxon>Bacteria</taxon>
        <taxon>Pseudomonadati</taxon>
        <taxon>Planctomycetota</taxon>
        <taxon>Planctomycetia</taxon>
        <taxon>Pirellulales</taxon>
        <taxon>Pirellulaceae</taxon>
        <taxon>Novipirellula</taxon>
    </lineage>
</organism>
<protein>
    <submittedName>
        <fullName evidence="1">Uncharacterized protein</fullName>
    </submittedName>
</protein>
<evidence type="ECO:0000313" key="2">
    <source>
        <dbReference type="Proteomes" id="UP001416858"/>
    </source>
</evidence>
<dbReference type="Proteomes" id="UP001416858">
    <property type="component" value="Unassembled WGS sequence"/>
</dbReference>
<dbReference type="EMBL" id="BAABRO010000020">
    <property type="protein sequence ID" value="GAA5510255.1"/>
    <property type="molecule type" value="Genomic_DNA"/>
</dbReference>
<gene>
    <name evidence="1" type="ORF">Rcae01_05761</name>
</gene>
<keyword evidence="2" id="KW-1185">Reference proteome</keyword>
<evidence type="ECO:0000313" key="1">
    <source>
        <dbReference type="EMBL" id="GAA5510255.1"/>
    </source>
</evidence>
<reference evidence="1 2" key="1">
    <citation type="submission" date="2024-02" db="EMBL/GenBank/DDBJ databases">
        <title>Rhodopirellula caenicola NBRC 110016.</title>
        <authorList>
            <person name="Ichikawa N."/>
            <person name="Katano-Makiyama Y."/>
            <person name="Hidaka K."/>
        </authorList>
    </citation>
    <scope>NUCLEOTIDE SEQUENCE [LARGE SCALE GENOMIC DNA]</scope>
    <source>
        <strain evidence="1 2">NBRC 110016</strain>
    </source>
</reference>
<accession>A0ABP9VYR1</accession>
<comment type="caution">
    <text evidence="1">The sequence shown here is derived from an EMBL/GenBank/DDBJ whole genome shotgun (WGS) entry which is preliminary data.</text>
</comment>
<sequence>MPYTRAVFCLNIAFAFGISSQGIAHEGHDHDHASDAKHPVVAVDLATAENTFNANGKTYRWEHRPELGKQSDAMIAAAKGGLHNNADVDQTTHEIVTVVAKHGLVTLDAELKEWKLVEDQDSIFAGGMNAHGADCFVMDGQSYWAFASTNTGEVVVSQRGKVVAKLKQPKGTEFDNPTVNSYFAAGGRFTPCDVVYLPEAKRLVTVIGYAPGDYALSAEYRDGQWQWSGPAWGGKENVGGPFNTAHGVQVANESGQEIVEVASRAHGRVYAFTTGGAQIKATGAENKYYVELPKGSNPCNISHHGSSMFLPLLNPLSMTNGVAPVLVMDDGKPTGSLIPATYDELEYMHHMHGFCPVEKDGKLYGVVLSWPNGGENAKGKRNDGRIAIFEAVAQ</sequence>
<proteinExistence type="predicted"/>
<dbReference type="RefSeq" id="WP_425572505.1">
    <property type="nucleotide sequence ID" value="NZ_BAABRO010000020.1"/>
</dbReference>
<name>A0ABP9VYR1_9BACT</name>